<dbReference type="Proteomes" id="UP001161247">
    <property type="component" value="Chromosome 5"/>
</dbReference>
<protein>
    <submittedName>
        <fullName evidence="3">OLC1v1004817C2</fullName>
    </submittedName>
</protein>
<sequence>MYDPQIEEGKGSEGSRSYYQAQRMEPRMGQERQGSHDSRSQPRGEEMGIRYEENYMPQSFEGLEQKFLDDIMKLSKEQNDAEDAENARHRERINIINVQYQEQLVALRARHANRREELLRQESHSRQQQYQQDHHRHHHSSSGPNDPRGYSAAPGREPHRPYSADSHNERTRLPGSGRNNEYEPRALYHLGGYSAAPGREPHRPYSADSHNERTRFPGSGRSNEFEHRVQYHGGRGSRYY</sequence>
<feature type="compositionally biased region" description="Basic and acidic residues" evidence="2">
    <location>
        <begin position="156"/>
        <end position="172"/>
    </location>
</feature>
<evidence type="ECO:0000256" key="2">
    <source>
        <dbReference type="SAM" id="MobiDB-lite"/>
    </source>
</evidence>
<dbReference type="AlphaFoldDB" id="A0AAV1DD55"/>
<keyword evidence="4" id="KW-1185">Reference proteome</keyword>
<feature type="region of interest" description="Disordered" evidence="2">
    <location>
        <begin position="1"/>
        <end position="51"/>
    </location>
</feature>
<organism evidence="3 4">
    <name type="scientific">Oldenlandia corymbosa var. corymbosa</name>
    <dbReference type="NCBI Taxonomy" id="529605"/>
    <lineage>
        <taxon>Eukaryota</taxon>
        <taxon>Viridiplantae</taxon>
        <taxon>Streptophyta</taxon>
        <taxon>Embryophyta</taxon>
        <taxon>Tracheophyta</taxon>
        <taxon>Spermatophyta</taxon>
        <taxon>Magnoliopsida</taxon>
        <taxon>eudicotyledons</taxon>
        <taxon>Gunneridae</taxon>
        <taxon>Pentapetalae</taxon>
        <taxon>asterids</taxon>
        <taxon>lamiids</taxon>
        <taxon>Gentianales</taxon>
        <taxon>Rubiaceae</taxon>
        <taxon>Rubioideae</taxon>
        <taxon>Spermacoceae</taxon>
        <taxon>Hedyotis-Oldenlandia complex</taxon>
        <taxon>Oldenlandia</taxon>
    </lineage>
</organism>
<keyword evidence="1" id="KW-0175">Coiled coil</keyword>
<feature type="coiled-coil region" evidence="1">
    <location>
        <begin position="74"/>
        <end position="117"/>
    </location>
</feature>
<feature type="compositionally biased region" description="Basic and acidic residues" evidence="2">
    <location>
        <begin position="199"/>
        <end position="215"/>
    </location>
</feature>
<evidence type="ECO:0000256" key="1">
    <source>
        <dbReference type="SAM" id="Coils"/>
    </source>
</evidence>
<accession>A0AAV1DD55</accession>
<proteinExistence type="predicted"/>
<name>A0AAV1DD55_OLDCO</name>
<feature type="compositionally biased region" description="Basic and acidic residues" evidence="2">
    <location>
        <begin position="24"/>
        <end position="51"/>
    </location>
</feature>
<reference evidence="3" key="1">
    <citation type="submission" date="2023-03" db="EMBL/GenBank/DDBJ databases">
        <authorList>
            <person name="Julca I."/>
        </authorList>
    </citation>
    <scope>NUCLEOTIDE SEQUENCE</scope>
</reference>
<dbReference type="PANTHER" id="PTHR34210">
    <property type="entry name" value="OS01G0252900 PROTEIN"/>
    <property type="match status" value="1"/>
</dbReference>
<feature type="region of interest" description="Disordered" evidence="2">
    <location>
        <begin position="119"/>
        <end position="223"/>
    </location>
</feature>
<evidence type="ECO:0000313" key="3">
    <source>
        <dbReference type="EMBL" id="CAI9105802.1"/>
    </source>
</evidence>
<evidence type="ECO:0000313" key="4">
    <source>
        <dbReference type="Proteomes" id="UP001161247"/>
    </source>
</evidence>
<dbReference type="EMBL" id="OX459122">
    <property type="protein sequence ID" value="CAI9105802.1"/>
    <property type="molecule type" value="Genomic_DNA"/>
</dbReference>
<gene>
    <name evidence="3" type="ORF">OLC1_LOCUS14420</name>
</gene>
<dbReference type="PANTHER" id="PTHR34210:SF1">
    <property type="entry name" value="OS03G0274700 PROTEIN"/>
    <property type="match status" value="1"/>
</dbReference>